<dbReference type="InterPro" id="IPR025110">
    <property type="entry name" value="AMP-bd_C"/>
</dbReference>
<sequence>MEFGPVARTVPDLIREMAASAPDAKAIIPESGQPLSYSDLAKLVEAGASGLRALGVGRGSTVAVMAPNIVEWVPAVVGAQAAGAQVAAFNTFVKSYELTYLMEHSRAETLIVADRMGRHDLLEPLREALPELWNSSTGQWKSQRFPHLRSVVVIGDQVPSGALSWAALIATAAELPIAPEPQALADDVAVIVYTSGSTARPKAVPLTHGGMIENGFNIGERVGLTAADRVWLGSPLFWSFGVANALMATLSHGGALVLQAEYSAQAAADLISREACTAAYLLPTITHGLLALPAADREKLASLRTGVTIGRPDEVRAAAVDLGVSEICNVYGATENYGNCCVTPHDMPLEQRLVCQGPPLPGVQIRIANTASGAAPDAGEGELEVSGYLTTGYLGDPEQTKAAFTSDGWYRTGDIGRILPDGSFQFVTRATDMIKTAGINVSPAEVEDFIGGLPQVAEVVVVGTPDPIRGEVVVAFVRLAEGFESVGPRDLIALCKADVASYKVPSRIVVVDQLPKTTTGKISRLELKQWAGAGTSESDVNPLQQVNSRA</sequence>
<evidence type="ECO:0000256" key="1">
    <source>
        <dbReference type="ARBA" id="ARBA00006432"/>
    </source>
</evidence>
<dbReference type="GO" id="GO:0031956">
    <property type="term" value="F:medium-chain fatty acid-CoA ligase activity"/>
    <property type="evidence" value="ECO:0007669"/>
    <property type="project" value="TreeGrafter"/>
</dbReference>
<reference evidence="5" key="1">
    <citation type="submission" date="2020-05" db="EMBL/GenBank/DDBJ databases">
        <authorList>
            <person name="Chiriac C."/>
            <person name="Salcher M."/>
            <person name="Ghai R."/>
            <person name="Kavagutti S V."/>
        </authorList>
    </citation>
    <scope>NUCLEOTIDE SEQUENCE</scope>
</reference>
<dbReference type="InterPro" id="IPR042099">
    <property type="entry name" value="ANL_N_sf"/>
</dbReference>
<evidence type="ECO:0000259" key="4">
    <source>
        <dbReference type="Pfam" id="PF13193"/>
    </source>
</evidence>
<evidence type="ECO:0000259" key="3">
    <source>
        <dbReference type="Pfam" id="PF00501"/>
    </source>
</evidence>
<organism evidence="5">
    <name type="scientific">freshwater metagenome</name>
    <dbReference type="NCBI Taxonomy" id="449393"/>
    <lineage>
        <taxon>unclassified sequences</taxon>
        <taxon>metagenomes</taxon>
        <taxon>ecological metagenomes</taxon>
    </lineage>
</organism>
<accession>A0A6J7BVH2</accession>
<dbReference type="Pfam" id="PF13193">
    <property type="entry name" value="AMP-binding_C"/>
    <property type="match status" value="1"/>
</dbReference>
<dbReference type="PANTHER" id="PTHR43201:SF5">
    <property type="entry name" value="MEDIUM-CHAIN ACYL-COA LIGASE ACSF2, MITOCHONDRIAL"/>
    <property type="match status" value="1"/>
</dbReference>
<dbReference type="Gene3D" id="3.40.50.12780">
    <property type="entry name" value="N-terminal domain of ligase-like"/>
    <property type="match status" value="1"/>
</dbReference>
<dbReference type="InterPro" id="IPR000873">
    <property type="entry name" value="AMP-dep_synth/lig_dom"/>
</dbReference>
<evidence type="ECO:0000256" key="2">
    <source>
        <dbReference type="ARBA" id="ARBA00022598"/>
    </source>
</evidence>
<dbReference type="Gene3D" id="3.30.300.30">
    <property type="match status" value="1"/>
</dbReference>
<dbReference type="GO" id="GO:0006631">
    <property type="term" value="P:fatty acid metabolic process"/>
    <property type="evidence" value="ECO:0007669"/>
    <property type="project" value="TreeGrafter"/>
</dbReference>
<dbReference type="CDD" id="cd04433">
    <property type="entry name" value="AFD_class_I"/>
    <property type="match status" value="1"/>
</dbReference>
<feature type="domain" description="AMP-binding enzyme C-terminal" evidence="4">
    <location>
        <begin position="445"/>
        <end position="521"/>
    </location>
</feature>
<name>A0A6J7BVH2_9ZZZZ</name>
<proteinExistence type="inferred from homology"/>
<feature type="domain" description="AMP-dependent synthetase/ligase" evidence="3">
    <location>
        <begin position="16"/>
        <end position="393"/>
    </location>
</feature>
<dbReference type="AlphaFoldDB" id="A0A6J7BVH2"/>
<dbReference type="EMBL" id="CAFBIZ010000056">
    <property type="protein sequence ID" value="CAB4848358.1"/>
    <property type="molecule type" value="Genomic_DNA"/>
</dbReference>
<gene>
    <name evidence="5" type="ORF">UFOPK3268_00589</name>
</gene>
<comment type="similarity">
    <text evidence="1">Belongs to the ATP-dependent AMP-binding enzyme family.</text>
</comment>
<protein>
    <submittedName>
        <fullName evidence="5">Unannotated protein</fullName>
    </submittedName>
</protein>
<dbReference type="SUPFAM" id="SSF56801">
    <property type="entry name" value="Acetyl-CoA synthetase-like"/>
    <property type="match status" value="1"/>
</dbReference>
<evidence type="ECO:0000313" key="5">
    <source>
        <dbReference type="EMBL" id="CAB4848358.1"/>
    </source>
</evidence>
<dbReference type="PANTHER" id="PTHR43201">
    <property type="entry name" value="ACYL-COA SYNTHETASE"/>
    <property type="match status" value="1"/>
</dbReference>
<keyword evidence="2" id="KW-0436">Ligase</keyword>
<dbReference type="InterPro" id="IPR045851">
    <property type="entry name" value="AMP-bd_C_sf"/>
</dbReference>
<dbReference type="Pfam" id="PF00501">
    <property type="entry name" value="AMP-binding"/>
    <property type="match status" value="1"/>
</dbReference>